<dbReference type="NCBIfam" id="TIGR02855">
    <property type="entry name" value="spore_yabG"/>
    <property type="match status" value="1"/>
</dbReference>
<dbReference type="Proteomes" id="UP000078454">
    <property type="component" value="Unassembled WGS sequence"/>
</dbReference>
<dbReference type="RefSeq" id="WP_068663564.1">
    <property type="nucleotide sequence ID" value="NZ_LYPB01000056.1"/>
</dbReference>
<dbReference type="STRING" id="1850517.A8708_00735"/>
<dbReference type="InterPro" id="IPR008764">
    <property type="entry name" value="Peptidase_U57"/>
</dbReference>
<organism evidence="1 2">
    <name type="scientific">Paenibacillus oryzisoli</name>
    <dbReference type="NCBI Taxonomy" id="1850517"/>
    <lineage>
        <taxon>Bacteria</taxon>
        <taxon>Bacillati</taxon>
        <taxon>Bacillota</taxon>
        <taxon>Bacilli</taxon>
        <taxon>Bacillales</taxon>
        <taxon>Paenibacillaceae</taxon>
        <taxon>Paenibacillus</taxon>
    </lineage>
</organism>
<gene>
    <name evidence="1" type="ORF">A8708_00735</name>
</gene>
<reference evidence="1 2" key="1">
    <citation type="submission" date="2016-05" db="EMBL/GenBank/DDBJ databases">
        <title>Paenibacillus sp. 1ZS3-15 nov., isolated from the rhizosphere soil.</title>
        <authorList>
            <person name="Zhang X.X."/>
            <person name="Zhang J."/>
        </authorList>
    </citation>
    <scope>NUCLEOTIDE SEQUENCE [LARGE SCALE GENOMIC DNA]</scope>
    <source>
        <strain evidence="1 2">1ZS3-15</strain>
    </source>
</reference>
<comment type="caution">
    <text evidence="1">The sequence shown here is derived from an EMBL/GenBank/DDBJ whole genome shotgun (WGS) entry which is preliminary data.</text>
</comment>
<evidence type="ECO:0000313" key="2">
    <source>
        <dbReference type="Proteomes" id="UP000078454"/>
    </source>
</evidence>
<dbReference type="EMBL" id="LYPB01000056">
    <property type="protein sequence ID" value="OAS19472.1"/>
    <property type="molecule type" value="Genomic_DNA"/>
</dbReference>
<protein>
    <submittedName>
        <fullName evidence="1">Sporulation peptidase YabG</fullName>
    </submittedName>
</protein>
<name>A0A198AE56_9BACL</name>
<dbReference type="Pfam" id="PF05582">
    <property type="entry name" value="Peptidase_U57"/>
    <property type="match status" value="1"/>
</dbReference>
<sequence>MRQGDFVTRISYGGDVVFKIERIEHLKAILRGVDVRLLADAPLTDLTKANPKETLDHPRSSSPEFRESLRRLAVSQVQLQEKNQIAVNHKQKSQPGHNSYFEVPGRVLHLDGDPSYLRKSMQLYGELRIPAEGFFIPEAQMAEALQRLLPQYKPDIVVITGHDGILKNRQSVSPNNLSSYKNSQNFVNAVRVARQYERNRDSLIIVAGACQSHFEALLRAGANFASSPARILIHALDPLCIAAKLSYTPTRETISMLDIMDLTVTGLEGLGGVETRGSYRMGVPGIQHTEESV</sequence>
<dbReference type="AlphaFoldDB" id="A0A198AE56"/>
<proteinExistence type="predicted"/>
<dbReference type="PIRSF" id="PIRSF011575">
    <property type="entry name" value="YabG"/>
    <property type="match status" value="1"/>
</dbReference>
<evidence type="ECO:0000313" key="1">
    <source>
        <dbReference type="EMBL" id="OAS19472.1"/>
    </source>
</evidence>
<keyword evidence="2" id="KW-1185">Reference proteome</keyword>
<dbReference type="OrthoDB" id="9785306at2"/>
<accession>A0A198AE56</accession>